<feature type="transmembrane region" description="Helical" evidence="2">
    <location>
        <begin position="61"/>
        <end position="80"/>
    </location>
</feature>
<organism evidence="3 4">
    <name type="scientific">Protofrankia coriariae</name>
    <dbReference type="NCBI Taxonomy" id="1562887"/>
    <lineage>
        <taxon>Bacteria</taxon>
        <taxon>Bacillati</taxon>
        <taxon>Actinomycetota</taxon>
        <taxon>Actinomycetes</taxon>
        <taxon>Frankiales</taxon>
        <taxon>Frankiaceae</taxon>
        <taxon>Protofrankia</taxon>
    </lineage>
</organism>
<evidence type="ECO:0000256" key="1">
    <source>
        <dbReference type="ARBA" id="ARBA00008404"/>
    </source>
</evidence>
<dbReference type="PANTHER" id="PTHR34703:SF1">
    <property type="entry name" value="ANTIPORTER SUBUNIT MNHG2-RELATED"/>
    <property type="match status" value="1"/>
</dbReference>
<name>A0ABR5F227_9ACTN</name>
<protein>
    <submittedName>
        <fullName evidence="3">Sodium:proton antiporter</fullName>
    </submittedName>
</protein>
<dbReference type="RefSeq" id="WP_047223824.1">
    <property type="nucleotide sequence ID" value="NZ_JWIO01000026.1"/>
</dbReference>
<comment type="caution">
    <text evidence="3">The sequence shown here is derived from an EMBL/GenBank/DDBJ whole genome shotgun (WGS) entry which is preliminary data.</text>
</comment>
<dbReference type="InterPro" id="IPR005133">
    <property type="entry name" value="PhaG_MnhG_YufB"/>
</dbReference>
<proteinExistence type="inferred from homology"/>
<sequence length="120" mass="12620">MIRDVISAVLLLSGALFSLLGAWGLLRFPDVPSRLQAATKPQTVGLLAILLGSAVQLAPRHAAGLLLVALLQLVTAPVIAQRVGRAAYRTGRVRRDLLVVDELAERRGEIASPGQPAAQG</sequence>
<accession>A0ABR5F227</accession>
<dbReference type="Proteomes" id="UP000035425">
    <property type="component" value="Unassembled WGS sequence"/>
</dbReference>
<evidence type="ECO:0000313" key="3">
    <source>
        <dbReference type="EMBL" id="KLL10751.1"/>
    </source>
</evidence>
<keyword evidence="2" id="KW-0472">Membrane</keyword>
<comment type="similarity">
    <text evidence="1">Belongs to the CPA3 antiporters (TC 2.A.63) subunit G family.</text>
</comment>
<gene>
    <name evidence="3" type="ORF">FrCorBMG51_15795</name>
</gene>
<keyword evidence="4" id="KW-1185">Reference proteome</keyword>
<dbReference type="Pfam" id="PF03334">
    <property type="entry name" value="PhaG_MnhG_YufB"/>
    <property type="match status" value="1"/>
</dbReference>
<reference evidence="3 4" key="1">
    <citation type="submission" date="2014-12" db="EMBL/GenBank/DDBJ databases">
        <title>Frankia sp. BMG5.1 draft genome.</title>
        <authorList>
            <person name="Gtari M."/>
            <person name="Ghodhbane-Gtari F."/>
            <person name="Nouioui I."/>
            <person name="Ktari A."/>
            <person name="Hezbri K."/>
            <person name="Mimouni W."/>
            <person name="Sbissi I."/>
            <person name="Ayari A."/>
            <person name="Yamanaka T."/>
            <person name="Normand P."/>
            <person name="Tisa L.S."/>
            <person name="Boudabous A."/>
        </authorList>
    </citation>
    <scope>NUCLEOTIDE SEQUENCE [LARGE SCALE GENOMIC DNA]</scope>
    <source>
        <strain evidence="3 4">BMG5.1</strain>
    </source>
</reference>
<evidence type="ECO:0000256" key="2">
    <source>
        <dbReference type="SAM" id="Phobius"/>
    </source>
</evidence>
<keyword evidence="2" id="KW-0812">Transmembrane</keyword>
<dbReference type="PANTHER" id="PTHR34703">
    <property type="entry name" value="ANTIPORTER SUBUNIT MNHG2-RELATED"/>
    <property type="match status" value="1"/>
</dbReference>
<dbReference type="NCBIfam" id="TIGR01300">
    <property type="entry name" value="CPA3_mnhG_phaG"/>
    <property type="match status" value="1"/>
</dbReference>
<evidence type="ECO:0000313" key="4">
    <source>
        <dbReference type="Proteomes" id="UP000035425"/>
    </source>
</evidence>
<dbReference type="NCBIfam" id="NF009314">
    <property type="entry name" value="PRK12674.1-2"/>
    <property type="match status" value="1"/>
</dbReference>
<keyword evidence="2" id="KW-1133">Transmembrane helix</keyword>
<dbReference type="EMBL" id="JWIO01000026">
    <property type="protein sequence ID" value="KLL10751.1"/>
    <property type="molecule type" value="Genomic_DNA"/>
</dbReference>